<protein>
    <recommendedName>
        <fullName evidence="1">Gene product 88 domain-containing protein</fullName>
    </recommendedName>
</protein>
<accession>A0AA86Y9Y9</accession>
<gene>
    <name evidence="2" type="ORF">vir335_00065</name>
</gene>
<dbReference type="GeneID" id="301841472"/>
<dbReference type="RefSeq" id="YP_013605525.1">
    <property type="nucleotide sequence ID" value="NC_134205.1"/>
</dbReference>
<proteinExistence type="predicted"/>
<organism evidence="2 3">
    <name type="scientific">Caudoviricetes sp. vir335</name>
    <dbReference type="NCBI Taxonomy" id="3068357"/>
    <lineage>
        <taxon>Viruses</taxon>
        <taxon>Duplodnaviria</taxon>
        <taxon>Heunggongvirae</taxon>
        <taxon>Uroviricota</taxon>
        <taxon>Caudoviricetes</taxon>
    </lineage>
</organism>
<dbReference type="Pfam" id="PF17338">
    <property type="entry name" value="GP88"/>
    <property type="match status" value="1"/>
</dbReference>
<dbReference type="EMBL" id="BK063680">
    <property type="protein sequence ID" value="DBA35621.1"/>
    <property type="molecule type" value="Genomic_DNA"/>
</dbReference>
<evidence type="ECO:0000313" key="2">
    <source>
        <dbReference type="EMBL" id="DBA35621.1"/>
    </source>
</evidence>
<reference evidence="2 3" key="1">
    <citation type="journal article" date="2023" name="Nat. Microbiol.">
        <title>A compendium of viruses from methanogenic archaea reveals their diversity and adaptations to the gut environment.</title>
        <authorList>
            <person name="Medvedeva S."/>
            <person name="Borrel G."/>
            <person name="Krupovic M."/>
            <person name="Gribaldo S."/>
        </authorList>
    </citation>
    <scope>NUCLEOTIDE SEQUENCE [LARGE SCALE GENOMIC DNA]</scope>
</reference>
<evidence type="ECO:0000313" key="3">
    <source>
        <dbReference type="Proteomes" id="UP001302000"/>
    </source>
</evidence>
<dbReference type="InterPro" id="IPR020290">
    <property type="entry name" value="Gp88"/>
</dbReference>
<keyword evidence="3" id="KW-1185">Reference proteome</keyword>
<evidence type="ECO:0000259" key="1">
    <source>
        <dbReference type="Pfam" id="PF17338"/>
    </source>
</evidence>
<sequence length="215" mass="24295">MSFKNALSTGNTKMKATMAKHPDILLKSFSMPAGLTCPNAGECKKGCYACNGRMKMASKGHMENLVMYFKGTLWKMLDGELTAMEAQAETLDLKPYVRIHDSGDFFNRAYLKGWMELARKHPTIQFYAYSKMVRMVHEMSASFPPNLTIVLSYGGLEDLLIEDSDRQAIVVPKDFELPSGWVDGSKDDWHASQPTVRRIALRYHGPKSKEFQTIL</sequence>
<name>A0AA86Y9Y9_9CAUD</name>
<dbReference type="Proteomes" id="UP001302000">
    <property type="component" value="Segment"/>
</dbReference>
<feature type="domain" description="Gene product 88" evidence="1">
    <location>
        <begin position="6"/>
        <end position="191"/>
    </location>
</feature>